<dbReference type="EMBL" id="SZVO01000013">
    <property type="protein sequence ID" value="TKT88894.1"/>
    <property type="molecule type" value="Genomic_DNA"/>
</dbReference>
<keyword evidence="4 6" id="KW-0802">TPR repeat</keyword>
<dbReference type="RefSeq" id="WP_137342748.1">
    <property type="nucleotide sequence ID" value="NZ_BSQH01000019.1"/>
</dbReference>
<protein>
    <submittedName>
        <fullName evidence="10">Tetratricopeptide repeat protein</fullName>
    </submittedName>
</protein>
<dbReference type="InterPro" id="IPR016032">
    <property type="entry name" value="Sig_transdc_resp-reg_C-effctor"/>
</dbReference>
<feature type="chain" id="PRO_5020878825" evidence="8">
    <location>
        <begin position="19"/>
        <end position="591"/>
    </location>
</feature>
<proteinExistence type="inferred from homology"/>
<dbReference type="Gene3D" id="1.25.40.10">
    <property type="entry name" value="Tetratricopeptide repeat domain"/>
    <property type="match status" value="2"/>
</dbReference>
<dbReference type="GO" id="GO:0003677">
    <property type="term" value="F:DNA binding"/>
    <property type="evidence" value="ECO:0007669"/>
    <property type="project" value="InterPro"/>
</dbReference>
<evidence type="ECO:0000256" key="8">
    <source>
        <dbReference type="SAM" id="SignalP"/>
    </source>
</evidence>
<evidence type="ECO:0000256" key="2">
    <source>
        <dbReference type="ARBA" id="ARBA00022490"/>
    </source>
</evidence>
<feature type="domain" description="HTH luxR-type" evidence="9">
    <location>
        <begin position="531"/>
        <end position="588"/>
    </location>
</feature>
<feature type="repeat" description="TPR" evidence="6">
    <location>
        <begin position="239"/>
        <end position="272"/>
    </location>
</feature>
<comment type="caution">
    <text evidence="10">The sequence shown here is derived from an EMBL/GenBank/DDBJ whole genome shotgun (WGS) entry which is preliminary data.</text>
</comment>
<dbReference type="SUPFAM" id="SSF48452">
    <property type="entry name" value="TPR-like"/>
    <property type="match status" value="2"/>
</dbReference>
<reference evidence="10 11" key="1">
    <citation type="submission" date="2019-05" db="EMBL/GenBank/DDBJ databases">
        <title>Dyadobacter AR-3-8 sp. nov., isolated from arctic soil.</title>
        <authorList>
            <person name="Chaudhary D.K."/>
        </authorList>
    </citation>
    <scope>NUCLEOTIDE SEQUENCE [LARGE SCALE GENOMIC DNA]</scope>
    <source>
        <strain evidence="10 11">AR-3-8</strain>
    </source>
</reference>
<dbReference type="InterPro" id="IPR036388">
    <property type="entry name" value="WH-like_DNA-bd_sf"/>
</dbReference>
<evidence type="ECO:0000256" key="3">
    <source>
        <dbReference type="ARBA" id="ARBA00022737"/>
    </source>
</evidence>
<dbReference type="SMART" id="SM00028">
    <property type="entry name" value="TPR"/>
    <property type="match status" value="6"/>
</dbReference>
<evidence type="ECO:0000256" key="6">
    <source>
        <dbReference type="PROSITE-ProRule" id="PRU00339"/>
    </source>
</evidence>
<comment type="subcellular location">
    <subcellularLocation>
        <location evidence="1">Cytoplasm</location>
    </subcellularLocation>
</comment>
<evidence type="ECO:0000256" key="5">
    <source>
        <dbReference type="ARBA" id="ARBA00038253"/>
    </source>
</evidence>
<dbReference type="PANTHER" id="PTHR46630:SF1">
    <property type="entry name" value="TETRATRICOPEPTIDE REPEAT PROTEIN 29"/>
    <property type="match status" value="1"/>
</dbReference>
<accession>A0A4U6D4I6</accession>
<evidence type="ECO:0000256" key="4">
    <source>
        <dbReference type="ARBA" id="ARBA00022803"/>
    </source>
</evidence>
<dbReference type="SUPFAM" id="SSF46894">
    <property type="entry name" value="C-terminal effector domain of the bipartite response regulators"/>
    <property type="match status" value="1"/>
</dbReference>
<keyword evidence="3" id="KW-0677">Repeat</keyword>
<organism evidence="10 11">
    <name type="scientific">Dyadobacter frigoris</name>
    <dbReference type="NCBI Taxonomy" id="2576211"/>
    <lineage>
        <taxon>Bacteria</taxon>
        <taxon>Pseudomonadati</taxon>
        <taxon>Bacteroidota</taxon>
        <taxon>Cytophagia</taxon>
        <taxon>Cytophagales</taxon>
        <taxon>Spirosomataceae</taxon>
        <taxon>Dyadobacter</taxon>
    </lineage>
</organism>
<evidence type="ECO:0000256" key="1">
    <source>
        <dbReference type="ARBA" id="ARBA00004496"/>
    </source>
</evidence>
<dbReference type="AlphaFoldDB" id="A0A4U6D4I6"/>
<dbReference type="Gene3D" id="1.10.10.10">
    <property type="entry name" value="Winged helix-like DNA-binding domain superfamily/Winged helix DNA-binding domain"/>
    <property type="match status" value="1"/>
</dbReference>
<feature type="repeat" description="TPR" evidence="6">
    <location>
        <begin position="199"/>
        <end position="232"/>
    </location>
</feature>
<dbReference type="SMART" id="SM00421">
    <property type="entry name" value="HTH_LUXR"/>
    <property type="match status" value="1"/>
</dbReference>
<keyword evidence="11" id="KW-1185">Reference proteome</keyword>
<name>A0A4U6D4I6_9BACT</name>
<evidence type="ECO:0000259" key="9">
    <source>
        <dbReference type="SMART" id="SM00421"/>
    </source>
</evidence>
<evidence type="ECO:0000313" key="10">
    <source>
        <dbReference type="EMBL" id="TKT88894.1"/>
    </source>
</evidence>
<dbReference type="InterPro" id="IPR051476">
    <property type="entry name" value="Bac_ResReg_Asp_Phosphatase"/>
</dbReference>
<keyword evidence="7" id="KW-1133">Transmembrane helix</keyword>
<dbReference type="Pfam" id="PF13424">
    <property type="entry name" value="TPR_12"/>
    <property type="match status" value="3"/>
</dbReference>
<feature type="transmembrane region" description="Helical" evidence="7">
    <location>
        <begin position="393"/>
        <end position="410"/>
    </location>
</feature>
<dbReference type="InterPro" id="IPR019734">
    <property type="entry name" value="TPR_rpt"/>
</dbReference>
<keyword evidence="7" id="KW-0812">Transmembrane</keyword>
<feature type="signal peptide" evidence="8">
    <location>
        <begin position="1"/>
        <end position="18"/>
    </location>
</feature>
<dbReference type="Proteomes" id="UP000304900">
    <property type="component" value="Unassembled WGS sequence"/>
</dbReference>
<keyword evidence="2" id="KW-0963">Cytoplasm</keyword>
<dbReference type="GO" id="GO:0006355">
    <property type="term" value="P:regulation of DNA-templated transcription"/>
    <property type="evidence" value="ECO:0007669"/>
    <property type="project" value="InterPro"/>
</dbReference>
<dbReference type="InterPro" id="IPR000792">
    <property type="entry name" value="Tscrpt_reg_LuxR_C"/>
</dbReference>
<keyword evidence="8" id="KW-0732">Signal</keyword>
<keyword evidence="7" id="KW-0472">Membrane</keyword>
<feature type="repeat" description="TPR" evidence="6">
    <location>
        <begin position="119"/>
        <end position="152"/>
    </location>
</feature>
<comment type="similarity">
    <text evidence="5">Belongs to the Rap family.</text>
</comment>
<sequence>MKLSFCLLFLVLNAQLYAQSQKADSLQNLLQKSKDDTNKVGILVDLATDLWSSNPEKTMEYAQKAMELSKQLKYFRGEARSHQVYGVYYWQKNDYVTALANYSKSKQIFENIKDKNGIARAICNMGIVYGEQGNYSQALDNYLQASTIFQELGDQSKIASTLNSIGNVYKNQKNFEEALISYKQAQTIWLKLDDKKSIAGTYINIGSIYTKQKKFGEAIISAEKALKLFEGFQDSNGQIICHNNLGEIYFQKQQYAEALSHYEKALAINEKFQSKRLMVTSYNGLGNVNTKINQSSKAISSYQKAKELALATGVRPALQQAYEGLATVYGQVNDFPNAYHFQKLSTTLKDSIFNAENASKMTNLRLHYESEKKLSEIKLIQKEKDLGYATRNTIALGLLAGLLVLGLAFNRQRLKVRKNRELNAIQQALAETEIHNSLEKEQQLRAELEFRNKALTTHTLNLIQKNSILEEIRQTVSLALKTGQRDENTPLFSRLINLIDYSFNLDRDWDEFKMYFEGVHKDFFSKLKKEKPELSGGELRLCALIRLNLNLKEAATLLNISPDSVKTARHRLRKKLNLPEESNLTDYLMTV</sequence>
<dbReference type="GO" id="GO:0005737">
    <property type="term" value="C:cytoplasm"/>
    <property type="evidence" value="ECO:0007669"/>
    <property type="project" value="UniProtKB-SubCell"/>
</dbReference>
<evidence type="ECO:0000256" key="7">
    <source>
        <dbReference type="SAM" id="Phobius"/>
    </source>
</evidence>
<dbReference type="PROSITE" id="PS50005">
    <property type="entry name" value="TPR"/>
    <property type="match status" value="3"/>
</dbReference>
<dbReference type="InterPro" id="IPR011990">
    <property type="entry name" value="TPR-like_helical_dom_sf"/>
</dbReference>
<dbReference type="OrthoDB" id="1523128at2"/>
<evidence type="ECO:0000313" key="11">
    <source>
        <dbReference type="Proteomes" id="UP000304900"/>
    </source>
</evidence>
<gene>
    <name evidence="10" type="ORF">FDK13_24980</name>
</gene>
<dbReference type="PANTHER" id="PTHR46630">
    <property type="entry name" value="TETRATRICOPEPTIDE REPEAT PROTEIN 29"/>
    <property type="match status" value="1"/>
</dbReference>